<dbReference type="SMART" id="SM00360">
    <property type="entry name" value="RRM"/>
    <property type="match status" value="1"/>
</dbReference>
<evidence type="ECO:0000256" key="3">
    <source>
        <dbReference type="PROSITE-ProRule" id="PRU00176"/>
    </source>
</evidence>
<dbReference type="SUPFAM" id="SSF54928">
    <property type="entry name" value="RNA-binding domain, RBD"/>
    <property type="match status" value="1"/>
</dbReference>
<evidence type="ECO:0000259" key="5">
    <source>
        <dbReference type="PROSITE" id="PS50102"/>
    </source>
</evidence>
<dbReference type="Gene3D" id="3.30.70.330">
    <property type="match status" value="1"/>
</dbReference>
<dbReference type="GO" id="GO:0003743">
    <property type="term" value="F:translation initiation factor activity"/>
    <property type="evidence" value="ECO:0007669"/>
    <property type="project" value="UniProtKB-KW"/>
</dbReference>
<dbReference type="Pfam" id="PF00076">
    <property type="entry name" value="RRM_1"/>
    <property type="match status" value="1"/>
</dbReference>
<evidence type="ECO:0000256" key="2">
    <source>
        <dbReference type="ARBA" id="ARBA00022884"/>
    </source>
</evidence>
<keyword evidence="2 3" id="KW-0694">RNA-binding</keyword>
<feature type="region of interest" description="Disordered" evidence="4">
    <location>
        <begin position="46"/>
        <end position="75"/>
    </location>
</feature>
<dbReference type="InterPro" id="IPR035979">
    <property type="entry name" value="RBD_domain_sf"/>
</dbReference>
<feature type="domain" description="RRM" evidence="5">
    <location>
        <begin position="80"/>
        <end position="155"/>
    </location>
</feature>
<comment type="caution">
    <text evidence="6">The sequence shown here is derived from an EMBL/GenBank/DDBJ whole genome shotgun (WGS) entry which is preliminary data.</text>
</comment>
<dbReference type="GO" id="GO:0003723">
    <property type="term" value="F:RNA binding"/>
    <property type="evidence" value="ECO:0007669"/>
    <property type="project" value="UniProtKB-UniRule"/>
</dbReference>
<keyword evidence="7" id="KW-1185">Reference proteome</keyword>
<dbReference type="InterPro" id="IPR012677">
    <property type="entry name" value="Nucleotide-bd_a/b_plait_sf"/>
</dbReference>
<feature type="non-terminal residue" evidence="6">
    <location>
        <position position="1"/>
    </location>
</feature>
<dbReference type="Proteomes" id="UP001143981">
    <property type="component" value="Unassembled WGS sequence"/>
</dbReference>
<dbReference type="OrthoDB" id="48651at2759"/>
<proteinExistence type="predicted"/>
<evidence type="ECO:0000313" key="6">
    <source>
        <dbReference type="EMBL" id="KAJ1726456.1"/>
    </source>
</evidence>
<protein>
    <submittedName>
        <fullName evidence="6">Eukaryotic translation initiation factor 4B</fullName>
    </submittedName>
</protein>
<feature type="compositionally biased region" description="Polar residues" evidence="4">
    <location>
        <begin position="173"/>
        <end position="186"/>
    </location>
</feature>
<keyword evidence="6" id="KW-0648">Protein biosynthesis</keyword>
<organism evidence="6 7">
    <name type="scientific">Coemansia biformis</name>
    <dbReference type="NCBI Taxonomy" id="1286918"/>
    <lineage>
        <taxon>Eukaryota</taxon>
        <taxon>Fungi</taxon>
        <taxon>Fungi incertae sedis</taxon>
        <taxon>Zoopagomycota</taxon>
        <taxon>Kickxellomycotina</taxon>
        <taxon>Kickxellomycetes</taxon>
        <taxon>Kickxellales</taxon>
        <taxon>Kickxellaceae</taxon>
        <taxon>Coemansia</taxon>
    </lineage>
</organism>
<dbReference type="AlphaFoldDB" id="A0A9W7Y9C4"/>
<evidence type="ECO:0000256" key="1">
    <source>
        <dbReference type="ARBA" id="ARBA00022737"/>
    </source>
</evidence>
<evidence type="ECO:0000313" key="7">
    <source>
        <dbReference type="Proteomes" id="UP001143981"/>
    </source>
</evidence>
<dbReference type="PANTHER" id="PTHR23236:SF119">
    <property type="entry name" value="NUCLEAR RNA-BINDING PROTEIN SART-3"/>
    <property type="match status" value="1"/>
</dbReference>
<sequence>MPAKKKGNKGQKMSLNDFLADGPSPVSWADDEPMLPTAPMAVEAAPVGRMGLADAPDRRDMGPRREYDRAPMDFPTEPPYTAFIGNLPFETDESKIRELFGEGVDEVRLIRDRDTDRLRGFGYVVFKTLEALKKAVGMDGVDAGGRSLRVGLTEARQEDRLAGASTWRRADSLETTSPFGSRSSSGYGRPQREPREPHELREPREPTVAETVSDWRMHKDPQPAAEPRR</sequence>
<keyword evidence="6" id="KW-0396">Initiation factor</keyword>
<dbReference type="PANTHER" id="PTHR23236">
    <property type="entry name" value="EUKARYOTIC TRANSLATION INITIATION FACTOR 4B/4H"/>
    <property type="match status" value="1"/>
</dbReference>
<feature type="region of interest" description="Disordered" evidence="4">
    <location>
        <begin position="158"/>
        <end position="229"/>
    </location>
</feature>
<reference evidence="6" key="1">
    <citation type="submission" date="2022-07" db="EMBL/GenBank/DDBJ databases">
        <title>Phylogenomic reconstructions and comparative analyses of Kickxellomycotina fungi.</title>
        <authorList>
            <person name="Reynolds N.K."/>
            <person name="Stajich J.E."/>
            <person name="Barry K."/>
            <person name="Grigoriev I.V."/>
            <person name="Crous P."/>
            <person name="Smith M.E."/>
        </authorList>
    </citation>
    <scope>NUCLEOTIDE SEQUENCE</scope>
    <source>
        <strain evidence="6">BCRC 34381</strain>
    </source>
</reference>
<name>A0A9W7Y9C4_9FUNG</name>
<evidence type="ECO:0000256" key="4">
    <source>
        <dbReference type="SAM" id="MobiDB-lite"/>
    </source>
</evidence>
<feature type="compositionally biased region" description="Basic and acidic residues" evidence="4">
    <location>
        <begin position="190"/>
        <end position="229"/>
    </location>
</feature>
<dbReference type="EMBL" id="JANBOI010001552">
    <property type="protein sequence ID" value="KAJ1726456.1"/>
    <property type="molecule type" value="Genomic_DNA"/>
</dbReference>
<gene>
    <name evidence="6" type="primary">TIF3_1</name>
    <name evidence="6" type="ORF">LPJ61_005173</name>
</gene>
<keyword evidence="1" id="KW-0677">Repeat</keyword>
<accession>A0A9W7Y9C4</accession>
<dbReference type="PROSITE" id="PS50102">
    <property type="entry name" value="RRM"/>
    <property type="match status" value="1"/>
</dbReference>
<feature type="compositionally biased region" description="Basic and acidic residues" evidence="4">
    <location>
        <begin position="55"/>
        <end position="71"/>
    </location>
</feature>
<dbReference type="InterPro" id="IPR000504">
    <property type="entry name" value="RRM_dom"/>
</dbReference>
<feature type="region of interest" description="Disordered" evidence="4">
    <location>
        <begin position="1"/>
        <end position="34"/>
    </location>
</feature>